<dbReference type="PANTHER" id="PTHR31286:SF165">
    <property type="entry name" value="DUF4283 DOMAIN-CONTAINING PROTEIN"/>
    <property type="match status" value="1"/>
</dbReference>
<name>A0AAD8H5W2_9APIA</name>
<evidence type="ECO:0000259" key="2">
    <source>
        <dbReference type="Pfam" id="PF14111"/>
    </source>
</evidence>
<comment type="caution">
    <text evidence="3">The sequence shown here is derived from an EMBL/GenBank/DDBJ whole genome shotgun (WGS) entry which is preliminary data.</text>
</comment>
<keyword evidence="4" id="KW-1185">Reference proteome</keyword>
<dbReference type="Proteomes" id="UP001237642">
    <property type="component" value="Unassembled WGS sequence"/>
</dbReference>
<dbReference type="InterPro" id="IPR025558">
    <property type="entry name" value="DUF4283"/>
</dbReference>
<reference evidence="3" key="2">
    <citation type="submission" date="2023-05" db="EMBL/GenBank/DDBJ databases">
        <authorList>
            <person name="Schelkunov M.I."/>
        </authorList>
    </citation>
    <scope>NUCLEOTIDE SEQUENCE</scope>
    <source>
        <strain evidence="3">Hsosn_3</strain>
        <tissue evidence="3">Leaf</tissue>
    </source>
</reference>
<accession>A0AAD8H5W2</accession>
<proteinExistence type="predicted"/>
<feature type="compositionally biased region" description="Polar residues" evidence="1">
    <location>
        <begin position="330"/>
        <end position="349"/>
    </location>
</feature>
<reference evidence="3" key="1">
    <citation type="submission" date="2023-02" db="EMBL/GenBank/DDBJ databases">
        <title>Genome of toxic invasive species Heracleum sosnowskyi carries increased number of genes despite the absence of recent whole-genome duplications.</title>
        <authorList>
            <person name="Schelkunov M."/>
            <person name="Shtratnikova V."/>
            <person name="Makarenko M."/>
            <person name="Klepikova A."/>
            <person name="Omelchenko D."/>
            <person name="Novikova G."/>
            <person name="Obukhova E."/>
            <person name="Bogdanov V."/>
            <person name="Penin A."/>
            <person name="Logacheva M."/>
        </authorList>
    </citation>
    <scope>NUCLEOTIDE SEQUENCE</scope>
    <source>
        <strain evidence="3">Hsosn_3</strain>
        <tissue evidence="3">Leaf</tissue>
    </source>
</reference>
<dbReference type="AlphaFoldDB" id="A0AAD8H5W2"/>
<dbReference type="PANTHER" id="PTHR31286">
    <property type="entry name" value="GLYCINE-RICH CELL WALL STRUCTURAL PROTEIN 1.8-LIKE"/>
    <property type="match status" value="1"/>
</dbReference>
<evidence type="ECO:0000313" key="3">
    <source>
        <dbReference type="EMBL" id="KAK1360298.1"/>
    </source>
</evidence>
<organism evidence="3 4">
    <name type="scientific">Heracleum sosnowskyi</name>
    <dbReference type="NCBI Taxonomy" id="360622"/>
    <lineage>
        <taxon>Eukaryota</taxon>
        <taxon>Viridiplantae</taxon>
        <taxon>Streptophyta</taxon>
        <taxon>Embryophyta</taxon>
        <taxon>Tracheophyta</taxon>
        <taxon>Spermatophyta</taxon>
        <taxon>Magnoliopsida</taxon>
        <taxon>eudicotyledons</taxon>
        <taxon>Gunneridae</taxon>
        <taxon>Pentapetalae</taxon>
        <taxon>asterids</taxon>
        <taxon>campanulids</taxon>
        <taxon>Apiales</taxon>
        <taxon>Apiaceae</taxon>
        <taxon>Apioideae</taxon>
        <taxon>apioid superclade</taxon>
        <taxon>Tordylieae</taxon>
        <taxon>Tordyliinae</taxon>
        <taxon>Heracleum</taxon>
    </lineage>
</organism>
<dbReference type="EMBL" id="JAUIZM010000010">
    <property type="protein sequence ID" value="KAK1360298.1"/>
    <property type="molecule type" value="Genomic_DNA"/>
</dbReference>
<dbReference type="InterPro" id="IPR040256">
    <property type="entry name" value="At4g02000-like"/>
</dbReference>
<gene>
    <name evidence="3" type="ORF">POM88_044772</name>
</gene>
<dbReference type="Pfam" id="PF14111">
    <property type="entry name" value="DUF4283"/>
    <property type="match status" value="1"/>
</dbReference>
<feature type="region of interest" description="Disordered" evidence="1">
    <location>
        <begin position="289"/>
        <end position="355"/>
    </location>
</feature>
<sequence>MERDTVNRVAKAVFMINKDERQELISIRRKLQDMQCLLAKKGMSMAALEKESLLNDAQFNIGSADPTRFISGRDEYGLPFFSNETTGGSGVDTLKSNPKKPVPKGADKFKRCIVGQFTKATLPYRRVKEIANTARKKRGLVLVSQKNDSTFVFKFNSMNEKNTVLSQEGLSRVASVIGVPLGADSLTSQLEILPFAKMCVQYKVGDPLPSSISVVDPDKSNVEVKVTYINKLLFCTHCNSLGHLINVCPTGKREWVRKVPIEPRVHNNTEEANVKDVNAGQTNIAFSSSADMAEDPNNIAPVEVAGDSPLKNKDDDVGWTEVKAKRKPTASHSLSTGSPSPQQFTNSTVDGVPRK</sequence>
<protein>
    <recommendedName>
        <fullName evidence="2">DUF4283 domain-containing protein</fullName>
    </recommendedName>
</protein>
<feature type="domain" description="DUF4283" evidence="2">
    <location>
        <begin position="106"/>
        <end position="168"/>
    </location>
</feature>
<evidence type="ECO:0000313" key="4">
    <source>
        <dbReference type="Proteomes" id="UP001237642"/>
    </source>
</evidence>
<evidence type="ECO:0000256" key="1">
    <source>
        <dbReference type="SAM" id="MobiDB-lite"/>
    </source>
</evidence>